<gene>
    <name evidence="2" type="ORF">GLP40_12125</name>
</gene>
<dbReference type="EMBL" id="WMBB01000005">
    <property type="protein sequence ID" value="MTE13519.1"/>
    <property type="molecule type" value="Genomic_DNA"/>
</dbReference>
<dbReference type="AlphaFoldDB" id="A0A6I3L0Y4"/>
<protein>
    <submittedName>
        <fullName evidence="2">Pyridoxamine 5'-phosphate oxidase family protein</fullName>
    </submittedName>
</protein>
<name>A0A6I3L0Y4_9NOCA</name>
<evidence type="ECO:0000313" key="3">
    <source>
        <dbReference type="Proteomes" id="UP000432464"/>
    </source>
</evidence>
<evidence type="ECO:0000313" key="2">
    <source>
        <dbReference type="EMBL" id="MTE13519.1"/>
    </source>
</evidence>
<comment type="caution">
    <text evidence="2">The sequence shown here is derived from an EMBL/GenBank/DDBJ whole genome shotgun (WGS) entry which is preliminary data.</text>
</comment>
<dbReference type="Proteomes" id="UP000432464">
    <property type="component" value="Unassembled WGS sequence"/>
</dbReference>
<proteinExistence type="predicted"/>
<evidence type="ECO:0000259" key="1">
    <source>
        <dbReference type="Pfam" id="PF01243"/>
    </source>
</evidence>
<sequence length="300" mass="32170">MNDISTRVAYHPGELAVQQRMGQADIAQRVGRMIRADIPAAAAQFLAEQPMIVVATADDAGRMWASQLVGPPGFVHASGARTIEVEAVPVDGDPLAESLRGPRHVGMIALRPQLRRRMRVNGVITPTATGLRIDTDQVYSNCPKYISRRGIEAVATGETSSVRRATALNDAQRHLISRADAFFVASADADGNADASHRGGNPGFLQVLSSTRLRWPDYRGNSMFMTLGNIAADPRCGLLIPDWRTGATLQLTGTAEITWDDAAFTAGAQCAIDFTLTEVVEISAATPLRWSAPELSPANP</sequence>
<dbReference type="Gene3D" id="2.30.110.10">
    <property type="entry name" value="Electron Transport, Fmn-binding Protein, Chain A"/>
    <property type="match status" value="2"/>
</dbReference>
<accession>A0A6I3L0Y4</accession>
<keyword evidence="3" id="KW-1185">Reference proteome</keyword>
<dbReference type="PANTHER" id="PTHR42815">
    <property type="entry name" value="FAD-BINDING, PUTATIVE (AFU_ORTHOLOGUE AFUA_6G07600)-RELATED"/>
    <property type="match status" value="1"/>
</dbReference>
<dbReference type="RefSeq" id="WP_154787978.1">
    <property type="nucleotide sequence ID" value="NZ_WMBB01000005.1"/>
</dbReference>
<dbReference type="InterPro" id="IPR012349">
    <property type="entry name" value="Split_barrel_FMN-bd"/>
</dbReference>
<dbReference type="InterPro" id="IPR011576">
    <property type="entry name" value="Pyridox_Oxase_N"/>
</dbReference>
<dbReference type="Pfam" id="PF01243">
    <property type="entry name" value="PNPOx_N"/>
    <property type="match status" value="1"/>
</dbReference>
<organism evidence="2 3">
    <name type="scientific">Nocardia aurantiaca</name>
    <dbReference type="NCBI Taxonomy" id="2675850"/>
    <lineage>
        <taxon>Bacteria</taxon>
        <taxon>Bacillati</taxon>
        <taxon>Actinomycetota</taxon>
        <taxon>Actinomycetes</taxon>
        <taxon>Mycobacteriales</taxon>
        <taxon>Nocardiaceae</taxon>
        <taxon>Nocardia</taxon>
    </lineage>
</organism>
<dbReference type="SUPFAM" id="SSF50475">
    <property type="entry name" value="FMN-binding split barrel"/>
    <property type="match status" value="1"/>
</dbReference>
<feature type="domain" description="Pyridoxamine 5'-phosphate oxidase N-terminal" evidence="1">
    <location>
        <begin position="169"/>
        <end position="267"/>
    </location>
</feature>
<reference evidence="2 3" key="1">
    <citation type="submission" date="2019-11" db="EMBL/GenBank/DDBJ databases">
        <title>Nocardia sp. nov. CT2-14 isolated from soil.</title>
        <authorList>
            <person name="Kanchanasin P."/>
            <person name="Tanasupawat S."/>
            <person name="Yuki M."/>
            <person name="Kudo T."/>
        </authorList>
    </citation>
    <scope>NUCLEOTIDE SEQUENCE [LARGE SCALE GENOMIC DNA]</scope>
    <source>
        <strain evidence="2 3">CT2-14</strain>
    </source>
</reference>
<dbReference type="PANTHER" id="PTHR42815:SF2">
    <property type="entry name" value="FAD-BINDING, PUTATIVE (AFU_ORTHOLOGUE AFUA_6G07600)-RELATED"/>
    <property type="match status" value="1"/>
</dbReference>